<dbReference type="PANTHER" id="PTHR35186">
    <property type="entry name" value="ANK_REP_REGION DOMAIN-CONTAINING PROTEIN"/>
    <property type="match status" value="1"/>
</dbReference>
<reference evidence="3 4" key="1">
    <citation type="submission" date="2024-07" db="EMBL/GenBank/DDBJ databases">
        <title>Section-level genome sequencing and comparative genomics of Aspergillus sections Usti and Cavernicolus.</title>
        <authorList>
            <consortium name="Lawrence Berkeley National Laboratory"/>
            <person name="Nybo J.L."/>
            <person name="Vesth T.C."/>
            <person name="Theobald S."/>
            <person name="Frisvad J.C."/>
            <person name="Larsen T.O."/>
            <person name="Kjaerboelling I."/>
            <person name="Rothschild-Mancinelli K."/>
            <person name="Lyhne E.K."/>
            <person name="Kogle M.E."/>
            <person name="Barry K."/>
            <person name="Clum A."/>
            <person name="Na H."/>
            <person name="Ledsgaard L."/>
            <person name="Lin J."/>
            <person name="Lipzen A."/>
            <person name="Kuo A."/>
            <person name="Riley R."/>
            <person name="Mondo S."/>
            <person name="Labutti K."/>
            <person name="Haridas S."/>
            <person name="Pangalinan J."/>
            <person name="Salamov A.A."/>
            <person name="Simmons B.A."/>
            <person name="Magnuson J.K."/>
            <person name="Chen J."/>
            <person name="Drula E."/>
            <person name="Henrissat B."/>
            <person name="Wiebenga A."/>
            <person name="Lubbers R.J."/>
            <person name="Gomes A.C."/>
            <person name="Makela M.R."/>
            <person name="Stajich J."/>
            <person name="Grigoriev I.V."/>
            <person name="Mortensen U.H."/>
            <person name="De Vries R.P."/>
            <person name="Baker S.E."/>
            <person name="Andersen M.R."/>
        </authorList>
    </citation>
    <scope>NUCLEOTIDE SEQUENCE [LARGE SCALE GENOMIC DNA]</scope>
    <source>
        <strain evidence="3 4">CBS 123904</strain>
    </source>
</reference>
<dbReference type="Proteomes" id="UP001610446">
    <property type="component" value="Unassembled WGS sequence"/>
</dbReference>
<feature type="signal peptide" evidence="1">
    <location>
        <begin position="1"/>
        <end position="28"/>
    </location>
</feature>
<keyword evidence="1" id="KW-0732">Signal</keyword>
<feature type="chain" id="PRO_5045713757" description="DUF7580 domain-containing protein" evidence="1">
    <location>
        <begin position="29"/>
        <end position="586"/>
    </location>
</feature>
<dbReference type="PANTHER" id="PTHR35186:SF4">
    <property type="entry name" value="PRION-INHIBITION AND PROPAGATION HELO DOMAIN-CONTAINING PROTEIN"/>
    <property type="match status" value="1"/>
</dbReference>
<dbReference type="EMBL" id="JBFXLU010000232">
    <property type="protein sequence ID" value="KAL2833988.1"/>
    <property type="molecule type" value="Genomic_DNA"/>
</dbReference>
<gene>
    <name evidence="3" type="ORF">BJY01DRAFT_224771</name>
</gene>
<proteinExistence type="predicted"/>
<sequence length="586" mass="65636">MVTGIETAGLVLALLPLLVNQLDNYVQGLETLKGFTAKRYRRELAAYLANLGAQQAIFINTLEQAFDGVIDDEDEIRRWMRCPDADEWERAAVQDKLEERLGRSFDPFIRTTTELSILLEDIASKLDLKDASTVQDWHMFSPSALGKEVKKFRNIVSKSIYAELFSKVHTANSILRTLVEQSHHRSTRKNKGVLKRLVLSQTRARASASSLYKSIMSEKCWKCACRDQHSVHFSLNASLLDNPGRPDESQSRFRMIFGSKRSIACLAHTTPLHEVEATSHIIPDTTASSLHESRQTNTVTGGTKAKVRFQIVTAEGAETQHEPKEDENIPAALIQDICSKLTTVGLAPEQPKLLGCVADERYTHNVYYLRTVAYSVHSPSQSLAELVVASSKPPHLVSLGKNIFSRRDRLILAVRLACSVFTLHGSWLGTYWRTPDIMFPDESQTPDRFNNPYIVRDIANGDKALPGGGNRTYYPSPLIRNETLFSLGLILVELSLCQTLEALRTSEDTDALETVTYLKTAARCLPAVEMESGLKYGEVVNYCLFGLCPVGMTLDNEAFQAEVCQTVINPLVENLRDFDGRRYRCE</sequence>
<evidence type="ECO:0000313" key="4">
    <source>
        <dbReference type="Proteomes" id="UP001610446"/>
    </source>
</evidence>
<evidence type="ECO:0000256" key="1">
    <source>
        <dbReference type="SAM" id="SignalP"/>
    </source>
</evidence>
<feature type="domain" description="DUF7580" evidence="2">
    <location>
        <begin position="202"/>
        <end position="576"/>
    </location>
</feature>
<evidence type="ECO:0000313" key="3">
    <source>
        <dbReference type="EMBL" id="KAL2833988.1"/>
    </source>
</evidence>
<dbReference type="Pfam" id="PF24476">
    <property type="entry name" value="DUF7580"/>
    <property type="match status" value="1"/>
</dbReference>
<keyword evidence="4" id="KW-1185">Reference proteome</keyword>
<comment type="caution">
    <text evidence="3">The sequence shown here is derived from an EMBL/GenBank/DDBJ whole genome shotgun (WGS) entry which is preliminary data.</text>
</comment>
<accession>A0ABR4J1P5</accession>
<protein>
    <recommendedName>
        <fullName evidence="2">DUF7580 domain-containing protein</fullName>
    </recommendedName>
</protein>
<name>A0ABR4J1P5_9EURO</name>
<dbReference type="InterPro" id="IPR056002">
    <property type="entry name" value="DUF7580"/>
</dbReference>
<organism evidence="3 4">
    <name type="scientific">Aspergillus pseudoustus</name>
    <dbReference type="NCBI Taxonomy" id="1810923"/>
    <lineage>
        <taxon>Eukaryota</taxon>
        <taxon>Fungi</taxon>
        <taxon>Dikarya</taxon>
        <taxon>Ascomycota</taxon>
        <taxon>Pezizomycotina</taxon>
        <taxon>Eurotiomycetes</taxon>
        <taxon>Eurotiomycetidae</taxon>
        <taxon>Eurotiales</taxon>
        <taxon>Aspergillaceae</taxon>
        <taxon>Aspergillus</taxon>
        <taxon>Aspergillus subgen. Nidulantes</taxon>
    </lineage>
</organism>
<evidence type="ECO:0000259" key="2">
    <source>
        <dbReference type="Pfam" id="PF24476"/>
    </source>
</evidence>